<sequence>MNLTFDAALADGYKNQSQRIRILTEAWVNNQIYCPNCGRLNIEKYPNNQTVADFYCSSCLEDYELKSKQGNIGAKIVNGAYRTMVQRLQSNKNPNLFLLTYDFNSLKVSNFFAVPKYFFIPEMIEKRKPLAPTARRAGWIGCNIVLENLPSAGKVFFIKNGTIEPKENVFSRWQKTLFLREEKEIAARGWILEVMNCVEKLKKQTFSLNEMYAFEQELSEKHPHNYYIKEKIRQQLQVLRDKNYLEFTSRGSYRVT</sequence>
<dbReference type="Pfam" id="PF17726">
    <property type="entry name" value="DpnI_C"/>
    <property type="match status" value="1"/>
</dbReference>
<organism evidence="2 3">
    <name type="scientific">Candidatus Woesebacteria bacterium GW2011_GWB1_40_101</name>
    <dbReference type="NCBI Taxonomy" id="1618575"/>
    <lineage>
        <taxon>Bacteria</taxon>
        <taxon>Candidatus Woeseibacteriota</taxon>
    </lineage>
</organism>
<feature type="domain" description="Dam-replacing protein HTH" evidence="1">
    <location>
        <begin position="187"/>
        <end position="254"/>
    </location>
</feature>
<gene>
    <name evidence="2" type="ORF">UT72_C0029G0007</name>
</gene>
<dbReference type="Proteomes" id="UP000034687">
    <property type="component" value="Unassembled WGS sequence"/>
</dbReference>
<dbReference type="InterPro" id="IPR036388">
    <property type="entry name" value="WH-like_DNA-bd_sf"/>
</dbReference>
<evidence type="ECO:0000313" key="3">
    <source>
        <dbReference type="Proteomes" id="UP000034687"/>
    </source>
</evidence>
<accession>A0A0G0QCM5</accession>
<reference evidence="2 3" key="1">
    <citation type="journal article" date="2015" name="Nature">
        <title>rRNA introns, odd ribosomes, and small enigmatic genomes across a large radiation of phyla.</title>
        <authorList>
            <person name="Brown C.T."/>
            <person name="Hug L.A."/>
            <person name="Thomas B.C."/>
            <person name="Sharon I."/>
            <person name="Castelle C.J."/>
            <person name="Singh A."/>
            <person name="Wilkins M.J."/>
            <person name="Williams K.H."/>
            <person name="Banfield J.F."/>
        </authorList>
    </citation>
    <scope>NUCLEOTIDE SEQUENCE [LARGE SCALE GENOMIC DNA]</scope>
</reference>
<dbReference type="Gene3D" id="3.40.210.30">
    <property type="entry name" value="Dam replacing family, catalytic PD-(D/E)XK domain"/>
    <property type="match status" value="1"/>
</dbReference>
<evidence type="ECO:0000259" key="1">
    <source>
        <dbReference type="Pfam" id="PF17726"/>
    </source>
</evidence>
<protein>
    <submittedName>
        <fullName evidence="2">Dam-replacing family protein</fullName>
    </submittedName>
</protein>
<dbReference type="InterPro" id="IPR043025">
    <property type="entry name" value="DRP_PD-(D/E)XK_dom"/>
</dbReference>
<dbReference type="EMBL" id="LBXW01000029">
    <property type="protein sequence ID" value="KKR37913.1"/>
    <property type="molecule type" value="Genomic_DNA"/>
</dbReference>
<name>A0A0G0QCM5_9BACT</name>
<dbReference type="Pfam" id="PF06044">
    <property type="entry name" value="DpnI"/>
    <property type="match status" value="1"/>
</dbReference>
<dbReference type="AlphaFoldDB" id="A0A0G0QCM5"/>
<dbReference type="InterPro" id="IPR010324">
    <property type="entry name" value="DRP"/>
</dbReference>
<comment type="caution">
    <text evidence="2">The sequence shown here is derived from an EMBL/GenBank/DDBJ whole genome shotgun (WGS) entry which is preliminary data.</text>
</comment>
<dbReference type="PATRIC" id="fig|1618575.3.peg.339"/>
<dbReference type="InterPro" id="IPR041368">
    <property type="entry name" value="DRP_C"/>
</dbReference>
<evidence type="ECO:0000313" key="2">
    <source>
        <dbReference type="EMBL" id="KKR37913.1"/>
    </source>
</evidence>
<proteinExistence type="predicted"/>
<dbReference type="CDD" id="cd22319">
    <property type="entry name" value="DpnI-like"/>
    <property type="match status" value="1"/>
</dbReference>
<dbReference type="Gene3D" id="1.10.10.10">
    <property type="entry name" value="Winged helix-like DNA-binding domain superfamily/Winged helix DNA-binding domain"/>
    <property type="match status" value="1"/>
</dbReference>